<dbReference type="HOGENOM" id="CLU_000917_1_2_1"/>
<dbReference type="Pfam" id="PF12816">
    <property type="entry name" value="TPR_Vps8"/>
    <property type="match status" value="1"/>
</dbReference>
<evidence type="ECO:0000313" key="5">
    <source>
        <dbReference type="EMBL" id="ERN00439.1"/>
    </source>
</evidence>
<dbReference type="InterPro" id="IPR025941">
    <property type="entry name" value="Vps8_central_dom"/>
</dbReference>
<dbReference type="GO" id="GO:0030897">
    <property type="term" value="C:HOPS complex"/>
    <property type="evidence" value="ECO:0000318"/>
    <property type="project" value="GO_Central"/>
</dbReference>
<gene>
    <name evidence="5" type="ORF">AMTR_s00100p00112150</name>
</gene>
<dbReference type="Gramene" id="ERN00439">
    <property type="protein sequence ID" value="ERN00439"/>
    <property type="gene ID" value="AMTR_s00100p00112150"/>
</dbReference>
<feature type="domain" description="RING-type" evidence="4">
    <location>
        <begin position="1300"/>
        <end position="1348"/>
    </location>
</feature>
<evidence type="ECO:0000256" key="1">
    <source>
        <dbReference type="ARBA" id="ARBA00009422"/>
    </source>
</evidence>
<feature type="region of interest" description="Disordered" evidence="3">
    <location>
        <begin position="1432"/>
        <end position="1474"/>
    </location>
</feature>
<dbReference type="PANTHER" id="PTHR12616:SF8">
    <property type="entry name" value="VACUOLAR PROTEIN SORTING-ASSOCIATED PROTEIN 8 HOMOLOG"/>
    <property type="match status" value="1"/>
</dbReference>
<accession>W1NYH4</accession>
<dbReference type="InterPro" id="IPR045111">
    <property type="entry name" value="Vps41/Vps8"/>
</dbReference>
<keyword evidence="6" id="KW-1185">Reference proteome</keyword>
<dbReference type="Pfam" id="PF23556">
    <property type="entry name" value="TPR_Vps41"/>
    <property type="match status" value="1"/>
</dbReference>
<dbReference type="PROSITE" id="PS50089">
    <property type="entry name" value="ZF_RING_2"/>
    <property type="match status" value="1"/>
</dbReference>
<comment type="similarity">
    <text evidence="1">Belongs to the VPS8 family.</text>
</comment>
<dbReference type="Gene3D" id="2.130.10.10">
    <property type="entry name" value="YVTN repeat-like/Quinoprotein amine dehydrogenase"/>
    <property type="match status" value="1"/>
</dbReference>
<dbReference type="GO" id="GO:0005770">
    <property type="term" value="C:late endosome"/>
    <property type="evidence" value="ECO:0000318"/>
    <property type="project" value="GO_Central"/>
</dbReference>
<dbReference type="InterPro" id="IPR001841">
    <property type="entry name" value="Znf_RING"/>
</dbReference>
<keyword evidence="2" id="KW-0862">Zinc</keyword>
<evidence type="ECO:0000256" key="2">
    <source>
        <dbReference type="PROSITE-ProRule" id="PRU00175"/>
    </source>
</evidence>
<dbReference type="InterPro" id="IPR015943">
    <property type="entry name" value="WD40/YVTN_repeat-like_dom_sf"/>
</dbReference>
<dbReference type="OMA" id="HQACGLI"/>
<dbReference type="GO" id="GO:0006623">
    <property type="term" value="P:protein targeting to vacuole"/>
    <property type="evidence" value="ECO:0000318"/>
    <property type="project" value="GO_Central"/>
</dbReference>
<name>W1NYH4_AMBTC</name>
<dbReference type="GO" id="GO:0034058">
    <property type="term" value="P:endosomal vesicle fusion"/>
    <property type="evidence" value="ECO:0000318"/>
    <property type="project" value="GO_Central"/>
</dbReference>
<dbReference type="Proteomes" id="UP000017836">
    <property type="component" value="Unassembled WGS sequence"/>
</dbReference>
<dbReference type="eggNOG" id="KOG2079">
    <property type="taxonomic scope" value="Eukaryota"/>
</dbReference>
<dbReference type="InterPro" id="IPR036322">
    <property type="entry name" value="WD40_repeat_dom_sf"/>
</dbReference>
<dbReference type="GO" id="GO:0008270">
    <property type="term" value="F:zinc ion binding"/>
    <property type="evidence" value="ECO:0007669"/>
    <property type="project" value="UniProtKB-KW"/>
</dbReference>
<dbReference type="SUPFAM" id="SSF57850">
    <property type="entry name" value="RING/U-box"/>
    <property type="match status" value="1"/>
</dbReference>
<organism evidence="5 6">
    <name type="scientific">Amborella trichopoda</name>
    <dbReference type="NCBI Taxonomy" id="13333"/>
    <lineage>
        <taxon>Eukaryota</taxon>
        <taxon>Viridiplantae</taxon>
        <taxon>Streptophyta</taxon>
        <taxon>Embryophyta</taxon>
        <taxon>Tracheophyta</taxon>
        <taxon>Spermatophyta</taxon>
        <taxon>Magnoliopsida</taxon>
        <taxon>Amborellales</taxon>
        <taxon>Amborellaceae</taxon>
        <taxon>Amborella</taxon>
    </lineage>
</organism>
<protein>
    <recommendedName>
        <fullName evidence="4">RING-type domain-containing protein</fullName>
    </recommendedName>
</protein>
<proteinExistence type="inferred from homology"/>
<dbReference type="Pfam" id="PF23410">
    <property type="entry name" value="Beta-prop_VPS8"/>
    <property type="match status" value="1"/>
</dbReference>
<evidence type="ECO:0000259" key="4">
    <source>
        <dbReference type="PROSITE" id="PS50089"/>
    </source>
</evidence>
<keyword evidence="2" id="KW-0479">Metal-binding</keyword>
<feature type="compositionally biased region" description="Low complexity" evidence="3">
    <location>
        <begin position="1441"/>
        <end position="1453"/>
    </location>
</feature>
<dbReference type="PANTHER" id="PTHR12616">
    <property type="entry name" value="VACUOLAR PROTEIN SORTING VPS41"/>
    <property type="match status" value="1"/>
</dbReference>
<reference evidence="6" key="1">
    <citation type="journal article" date="2013" name="Science">
        <title>The Amborella genome and the evolution of flowering plants.</title>
        <authorList>
            <consortium name="Amborella Genome Project"/>
        </authorList>
    </citation>
    <scope>NUCLEOTIDE SEQUENCE [LARGE SCALE GENOMIC DNA]</scope>
</reference>
<keyword evidence="2" id="KW-0863">Zinc-finger</keyword>
<dbReference type="CDD" id="cd16448">
    <property type="entry name" value="RING-H2"/>
    <property type="match status" value="1"/>
</dbReference>
<dbReference type="STRING" id="13333.W1NYH4"/>
<evidence type="ECO:0000313" key="6">
    <source>
        <dbReference type="Proteomes" id="UP000017836"/>
    </source>
</evidence>
<dbReference type="SUPFAM" id="SSF50978">
    <property type="entry name" value="WD40 repeat-like"/>
    <property type="match status" value="1"/>
</dbReference>
<sequence>MGFDWDTVWPKINIIINKTLLEIAICFQVFMLGSPGEKSHPPITAMCFNLQGDLLLVGYGNANITVWDVQKGASVKVLTGEHTAPIVHLFFQGQDSQVTRQFRVISGDCKGLVLLHTFAVVPLLNRFSVKTQCLFDGQKTGTVLSASPLLFEDIQVGRMASIQGGSMVSSSGLGSMVGGVVGGVVGGDSGWKLFNDGSSIEEEGVVIFVNHHTALVVKLGPSSVEAYERLSRPDGVREGSLPYTAWKCATNLRDVSTEGLDRASLIAIAWDRKVQVATLRKAELKINNEWSLDSAAIGVSWLDDRMLVVLTLKGQLCLFTKEGNEIHRTSFIQGASGGDDVIVYHTLFTNSFGNPEKAYHNSIAVRGASIYILGPSHLLISRLLPWKERIQVLRRAGDWMGALDMALRLYDGHAHGVIDLPRTLDSIRVTIMPYLIELVTGYVDEVFSYISVAFHNRIDKQDQNGQDGSRSFHLEIKEQFARVGGVAVEFCVHISRIDILFDEIFSKFVAVQQGGTFLELLEPYILKDMLGCLPPEIMQALVEHYSSKGWLQRVEQCVLHMDISSLDFNQVVRLCREHGLYSALIYLFNRGLDDFKAPLEELLVVAQDSQNVNAVAIGYRMLVYLKYCFLGLAFPPGRGSIIPSRLLSLKKEMMQFLLQSSNTSEIVTNSTVTSGPCLNICYFLWLDTEATLEVLKFAFQEEENLKGGDYLNDLVNTDIKASMISGSENVEGENSLVQNTLNTLVQVLDMELTGVVRSSGSDDGSLKVWPSKKDVGLLLEFIACFVACHHAVVPKSLLNRILEYLTCDNDVSPWDSDSKPEIARRREKMVLALLKVVAETEWDSLYVLELCEKAQFYQVCSLIHIKRAHYVAALDSYMKEIDEPIHAFAFISNTLLQMRDNDSSDFRQAVVTRIPELVKLSREGAFFFIIEHFSKESDQILFQLRSHPRSLFLYLKTVIDVHLSGSLNVSALRKGHVLDPPLGLKTVSDHSKDIEAYLERVSNLPKMLRQNSVQVTDEMAELYLELLCQYEPHSVLKFLETFENYRVEHCLRLCQEHGVIDAAAFLLERVGDVGSALSLALSGIDEKISMIHIAVGNKVAEAGSTKFTELEWLNIVLEMKEVNVVHDVLLAAVGLCQRNTLRLDFQESETLWFLLLDIFSEPLRYLSDHRTVRISRAISDTPAASLGVQAGDRSYRWHDAEFDKVANVYRRLLSRFIGEIVEGMVGYVPLLTIMAKLLSDNGFQEFGDFKVTIMGMLATYGYERRILDAAKALIEDDTFYSMSLLKKGASHAYTPLSTNCCICNCSLTKDSAVMAIRVFHCGHVAHVHCDIQETNTLSKDSSVGCPVCMPNVKPSSVRGKGTLMENGFVSTSYAEPQHSQGMILQPLHESDVIEKPYGLQHMSRFEILGNLQNTLKSLKIDPLPQLRLSPPAIYHDKVKKNTGNSKGGSTSSSRKGEKSNKNQRAGELTIRGTSSFQFPLKSNIFSSEKRKKRTVT</sequence>
<evidence type="ECO:0000256" key="3">
    <source>
        <dbReference type="SAM" id="MobiDB-lite"/>
    </source>
</evidence>
<dbReference type="EMBL" id="KI394904">
    <property type="protein sequence ID" value="ERN00439.1"/>
    <property type="molecule type" value="Genomic_DNA"/>
</dbReference>